<dbReference type="Gene3D" id="3.40.50.410">
    <property type="entry name" value="von Willebrand factor, type A domain"/>
    <property type="match status" value="1"/>
</dbReference>
<evidence type="ECO:0000313" key="4">
    <source>
        <dbReference type="EMBL" id="QAY64229.1"/>
    </source>
</evidence>
<reference evidence="4 5" key="1">
    <citation type="submission" date="2019-01" db="EMBL/GenBank/DDBJ databases">
        <title>Genome sequencing of strain 2JSPR-7.</title>
        <authorList>
            <person name="Heo J."/>
            <person name="Kim S.-J."/>
            <person name="Kim J.-S."/>
            <person name="Hong S.-B."/>
            <person name="Kwon S.-W."/>
        </authorList>
    </citation>
    <scope>NUCLEOTIDE SEQUENCE [LARGE SCALE GENOMIC DNA]</scope>
    <source>
        <strain evidence="4 5">2JSPR-7</strain>
    </source>
</reference>
<feature type="region of interest" description="Disordered" evidence="1">
    <location>
        <begin position="1"/>
        <end position="22"/>
    </location>
</feature>
<protein>
    <submittedName>
        <fullName evidence="4">VWA domain-containing protein</fullName>
    </submittedName>
</protein>
<feature type="domain" description="VWFA" evidence="3">
    <location>
        <begin position="314"/>
        <end position="506"/>
    </location>
</feature>
<dbReference type="CDD" id="cd00198">
    <property type="entry name" value="vWFA"/>
    <property type="match status" value="1"/>
</dbReference>
<dbReference type="PROSITE" id="PS50234">
    <property type="entry name" value="VWFA"/>
    <property type="match status" value="1"/>
</dbReference>
<keyword evidence="2" id="KW-1133">Transmembrane helix</keyword>
<dbReference type="AlphaFoldDB" id="A0A4P6ERU1"/>
<dbReference type="EMBL" id="CP035495">
    <property type="protein sequence ID" value="QAY64229.1"/>
    <property type="molecule type" value="Genomic_DNA"/>
</dbReference>
<organism evidence="4 5">
    <name type="scientific">Xylanimonas allomyrinae</name>
    <dbReference type="NCBI Taxonomy" id="2509459"/>
    <lineage>
        <taxon>Bacteria</taxon>
        <taxon>Bacillati</taxon>
        <taxon>Actinomycetota</taxon>
        <taxon>Actinomycetes</taxon>
        <taxon>Micrococcales</taxon>
        <taxon>Promicromonosporaceae</taxon>
        <taxon>Xylanimonas</taxon>
    </lineage>
</organism>
<evidence type="ECO:0000256" key="1">
    <source>
        <dbReference type="SAM" id="MobiDB-lite"/>
    </source>
</evidence>
<gene>
    <name evidence="4" type="ORF">ET495_14535</name>
</gene>
<keyword evidence="2" id="KW-0472">Membrane</keyword>
<evidence type="ECO:0000259" key="3">
    <source>
        <dbReference type="PROSITE" id="PS50234"/>
    </source>
</evidence>
<feature type="region of interest" description="Disordered" evidence="1">
    <location>
        <begin position="1169"/>
        <end position="1198"/>
    </location>
</feature>
<dbReference type="RefSeq" id="WP_129205382.1">
    <property type="nucleotide sequence ID" value="NZ_CP035495.1"/>
</dbReference>
<dbReference type="InterPro" id="IPR002035">
    <property type="entry name" value="VWF_A"/>
</dbReference>
<name>A0A4P6ERU1_9MICO</name>
<evidence type="ECO:0000313" key="5">
    <source>
        <dbReference type="Proteomes" id="UP000291758"/>
    </source>
</evidence>
<feature type="compositionally biased region" description="Low complexity" evidence="1">
    <location>
        <begin position="103"/>
        <end position="112"/>
    </location>
</feature>
<dbReference type="OrthoDB" id="134475at2"/>
<accession>A0A4P6ERU1</accession>
<sequence length="1240" mass="127820">MSRRGGASTGAERRTPCSPARPRVLRLVAGLAAVTLAVVSGGLVATSAAADEPDLTTLVTAADPGSNLSHGPTEQPTDQPGDEPGDGGAEEVKEQRLDDADASADASGLAEEGPAEAASTTPDAVTPSDAVERADARGPPAPGGQHAVTPAADAAHATVVVRTGAPGTRLGLATEASEGVPLTFDWAEATSGANGEAVFTIPVRSTTGGAITADGVAKNQQLWVRAVTAPAGYSLPTTLGGGPLTASANDQHRLLPYAFQTPKLVAGETSRSGVTFMSQPSQTGTSDARYSASSGTWAVVRDNPTMPRSCSGLDVALVLDFSASVTEAQVAQVKSAANAYIDALGGTPSSMQVFPFGTKALTASSKHALTTQSNVDYLKRYVTQFSRPSNQYTNWDSALSAIPTGVFDVIVVVTDGMPTVYGNGSTAGGSGVTRFVEMEAAIAAANEHKSARTRDVPEGTHIRAFGVGNGISSPAALANLEAIASKDAVTRTGDYAAVAASLRAQVLADCTPSVSVTKLVEPWNGGVDDRTPAAGWEFTASVDGMAFGEEAPTQTTPDGGGVMWRFKADQPGDLANVTITEAQQPGYRIVPQAGQNAACVVKNASTPVEGSPLRVTDADDGFTIADLAGGDMVTCTVVNKEPAPPVIGGLFAQGRAHVDYDWAITKEVTNDPDGDRTWETTPGEDVSVDYRLTVSATKDVSPLDVEGWVTVTNPSSAEQTLSLPSVTVGGVAATVHVPSGEAPVVAGGGAVTLRFTAALGAADLEEWMLEGGEVPVVVSVPHRPDTTSGLNLDDVVRTVRDATAVVGDDFPELARAYSPAERTLDAEAVIAAGGTVFVYTAERGGSVPADASATFVNTATVTPSDTPGGDPREDDENQDAGALTDDETVTVRTPPQYDLALRLWVAEVWRDGVMVFERNADPSDAGPDYAIPHVTFDHTEVDIRVGDLVVHDIHLFNQGDRTARVEEIVNYRAPGLELATTESMDGVEGHDNAGWELAGDGLLHLPMGDAGLVLAPGTSSEVSLTLQVALDAPEEDEYVDRFSFAEISRFSGWVPASRPAAAGAVFAAPLIAARGLDCATALAVPLAAEVHDGVAGAWSADVLDADSVPDRHNGGIDPDEQTLVYHSWEDNEIDERNTTMLWDDESTDHDNDEDDHDGSIIRVARTVATVPEGSGAPGPGTNAPAPGENTAPAEPQGSLVSAPVTLPVTGATVAATAAVAVLLAAVGVLLVVSRRARPRV</sequence>
<feature type="compositionally biased region" description="Acidic residues" evidence="1">
    <location>
        <begin position="80"/>
        <end position="89"/>
    </location>
</feature>
<feature type="compositionally biased region" description="Basic and acidic residues" evidence="1">
    <location>
        <begin position="90"/>
        <end position="99"/>
    </location>
</feature>
<dbReference type="Proteomes" id="UP000291758">
    <property type="component" value="Chromosome"/>
</dbReference>
<keyword evidence="2" id="KW-0812">Transmembrane</keyword>
<evidence type="ECO:0000256" key="2">
    <source>
        <dbReference type="SAM" id="Phobius"/>
    </source>
</evidence>
<feature type="transmembrane region" description="Helical" evidence="2">
    <location>
        <begin position="1208"/>
        <end position="1232"/>
    </location>
</feature>
<feature type="region of interest" description="Disordered" evidence="1">
    <location>
        <begin position="59"/>
        <end position="152"/>
    </location>
</feature>
<feature type="compositionally biased region" description="Acidic residues" evidence="1">
    <location>
        <begin position="872"/>
        <end position="887"/>
    </location>
</feature>
<proteinExistence type="predicted"/>
<dbReference type="SUPFAM" id="SSF53300">
    <property type="entry name" value="vWA-like"/>
    <property type="match status" value="1"/>
</dbReference>
<keyword evidence="5" id="KW-1185">Reference proteome</keyword>
<dbReference type="KEGG" id="xyl:ET495_14535"/>
<feature type="compositionally biased region" description="Polar residues" evidence="1">
    <location>
        <begin position="66"/>
        <end position="75"/>
    </location>
</feature>
<dbReference type="InterPro" id="IPR036465">
    <property type="entry name" value="vWFA_dom_sf"/>
</dbReference>
<feature type="region of interest" description="Disordered" evidence="1">
    <location>
        <begin position="859"/>
        <end position="887"/>
    </location>
</feature>